<name>A0A841R4D4_9SPIO</name>
<dbReference type="AlphaFoldDB" id="A0A841R4D4"/>
<dbReference type="PANTHER" id="PTHR43649:SF33">
    <property type="entry name" value="POLYGALACTURONAN_RHAMNOGALACTURONAN-BINDING PROTEIN YTCQ"/>
    <property type="match status" value="1"/>
</dbReference>
<keyword evidence="3" id="KW-1003">Cell membrane</keyword>
<dbReference type="PANTHER" id="PTHR43649">
    <property type="entry name" value="ARABINOSE-BINDING PROTEIN-RELATED"/>
    <property type="match status" value="1"/>
</dbReference>
<dbReference type="PROSITE" id="PS51257">
    <property type="entry name" value="PROKAR_LIPOPROTEIN"/>
    <property type="match status" value="1"/>
</dbReference>
<evidence type="ECO:0000256" key="4">
    <source>
        <dbReference type="ARBA" id="ARBA00022729"/>
    </source>
</evidence>
<dbReference type="RefSeq" id="WP_184742709.1">
    <property type="nucleotide sequence ID" value="NZ_JACHGJ010000001.1"/>
</dbReference>
<keyword evidence="5" id="KW-0472">Membrane</keyword>
<evidence type="ECO:0000256" key="5">
    <source>
        <dbReference type="ARBA" id="ARBA00023136"/>
    </source>
</evidence>
<dbReference type="EMBL" id="JACHGJ010000001">
    <property type="protein sequence ID" value="MBB6478663.1"/>
    <property type="molecule type" value="Genomic_DNA"/>
</dbReference>
<organism evidence="8 9">
    <name type="scientific">Spirochaeta isovalerica</name>
    <dbReference type="NCBI Taxonomy" id="150"/>
    <lineage>
        <taxon>Bacteria</taxon>
        <taxon>Pseudomonadati</taxon>
        <taxon>Spirochaetota</taxon>
        <taxon>Spirochaetia</taxon>
        <taxon>Spirochaetales</taxon>
        <taxon>Spirochaetaceae</taxon>
        <taxon>Spirochaeta</taxon>
    </lineage>
</organism>
<evidence type="ECO:0000313" key="9">
    <source>
        <dbReference type="Proteomes" id="UP000587760"/>
    </source>
</evidence>
<accession>A0A841R4D4</accession>
<dbReference type="SUPFAM" id="SSF53850">
    <property type="entry name" value="Periplasmic binding protein-like II"/>
    <property type="match status" value="1"/>
</dbReference>
<keyword evidence="8" id="KW-0813">Transport</keyword>
<protein>
    <submittedName>
        <fullName evidence="8">Multiple sugar transport system substrate-binding protein</fullName>
    </submittedName>
</protein>
<keyword evidence="9" id="KW-1185">Reference proteome</keyword>
<evidence type="ECO:0000256" key="7">
    <source>
        <dbReference type="ARBA" id="ARBA00023288"/>
    </source>
</evidence>
<dbReference type="Pfam" id="PF13416">
    <property type="entry name" value="SBP_bac_8"/>
    <property type="match status" value="1"/>
</dbReference>
<keyword evidence="7" id="KW-0449">Lipoprotein</keyword>
<gene>
    <name evidence="8" type="ORF">HNR50_000296</name>
</gene>
<keyword evidence="4" id="KW-0732">Signal</keyword>
<sequence>MMRNRNVIKTAIVFLLVLTFISCYKKETIAGKNRPVTLVISSRLYTPLSEQKFLYDEIFPSFEEENNVVVKFEILDDDILLDRAFQQKETGRITSDVVIVHNSRMKEWVDGDLVEILPVEEWKSRTFSQAFTTYLVYGGKTYFAPVGGDVYLLLANRKALQYLDSTVEIQNLTWSGFADWSQKIKSGEGSGKVAVTGVPQKNFIYFFGAMVLSYGGGFPIVRSYEANQCWNILASMSDTFFPGVLSCDNVSLPMKNGEAWLAVAHMARIGEAYRQNPDDYIIAPAPRGPSGIGSIAGTSGFAVLKGAENKDMAFRFIEYMTRPEIAVKVARGTGGFLPPINEAIEELGNTPADTVIKTGIEVLQNGVVSGVPGSSYTSWGDVKQIYDDLFSEMILNRGTVDDTLLHKAEERLEALRK</sequence>
<comment type="caution">
    <text evidence="8">The sequence shown here is derived from an EMBL/GenBank/DDBJ whole genome shotgun (WGS) entry which is preliminary data.</text>
</comment>
<evidence type="ECO:0000256" key="6">
    <source>
        <dbReference type="ARBA" id="ARBA00023139"/>
    </source>
</evidence>
<keyword evidence="8" id="KW-0762">Sugar transport</keyword>
<dbReference type="InterPro" id="IPR006059">
    <property type="entry name" value="SBP"/>
</dbReference>
<reference evidence="8 9" key="1">
    <citation type="submission" date="2020-08" db="EMBL/GenBank/DDBJ databases">
        <title>Genomic Encyclopedia of Type Strains, Phase IV (KMG-IV): sequencing the most valuable type-strain genomes for metagenomic binning, comparative biology and taxonomic classification.</title>
        <authorList>
            <person name="Goeker M."/>
        </authorList>
    </citation>
    <scope>NUCLEOTIDE SEQUENCE [LARGE SCALE GENOMIC DNA]</scope>
    <source>
        <strain evidence="8 9">DSM 2461</strain>
    </source>
</reference>
<evidence type="ECO:0000256" key="2">
    <source>
        <dbReference type="ARBA" id="ARBA00008520"/>
    </source>
</evidence>
<evidence type="ECO:0000256" key="3">
    <source>
        <dbReference type="ARBA" id="ARBA00022475"/>
    </source>
</evidence>
<comment type="subcellular location">
    <subcellularLocation>
        <location evidence="1">Periplasm</location>
    </subcellularLocation>
</comment>
<comment type="similarity">
    <text evidence="2">Belongs to the bacterial solute-binding protein 1 family.</text>
</comment>
<dbReference type="GO" id="GO:0042597">
    <property type="term" value="C:periplasmic space"/>
    <property type="evidence" value="ECO:0007669"/>
    <property type="project" value="UniProtKB-SubCell"/>
</dbReference>
<dbReference type="Proteomes" id="UP000587760">
    <property type="component" value="Unassembled WGS sequence"/>
</dbReference>
<evidence type="ECO:0000313" key="8">
    <source>
        <dbReference type="EMBL" id="MBB6478663.1"/>
    </source>
</evidence>
<evidence type="ECO:0000256" key="1">
    <source>
        <dbReference type="ARBA" id="ARBA00004418"/>
    </source>
</evidence>
<dbReference type="InterPro" id="IPR050490">
    <property type="entry name" value="Bact_solute-bd_prot1"/>
</dbReference>
<keyword evidence="6" id="KW-0564">Palmitate</keyword>
<proteinExistence type="inferred from homology"/>
<dbReference type="Gene3D" id="3.40.190.10">
    <property type="entry name" value="Periplasmic binding protein-like II"/>
    <property type="match status" value="1"/>
</dbReference>